<dbReference type="EMBL" id="FNLL01000003">
    <property type="protein sequence ID" value="SDT92821.1"/>
    <property type="molecule type" value="Genomic_DNA"/>
</dbReference>
<name>A0A1H2ECI6_9BACT</name>
<accession>A0A1H2ECI6</accession>
<dbReference type="InterPro" id="IPR035897">
    <property type="entry name" value="Toll_tir_struct_dom_sf"/>
</dbReference>
<dbReference type="AlphaFoldDB" id="A0A1H2ECI6"/>
<evidence type="ECO:0000259" key="1">
    <source>
        <dbReference type="Pfam" id="PF13676"/>
    </source>
</evidence>
<dbReference type="SUPFAM" id="SSF52200">
    <property type="entry name" value="Toll/Interleukin receptor TIR domain"/>
    <property type="match status" value="1"/>
</dbReference>
<evidence type="ECO:0000313" key="2">
    <source>
        <dbReference type="EMBL" id="SDT92821.1"/>
    </source>
</evidence>
<dbReference type="RefSeq" id="WP_092231179.1">
    <property type="nucleotide sequence ID" value="NZ_FNLL01000003.1"/>
</dbReference>
<dbReference type="Gene3D" id="3.40.50.10140">
    <property type="entry name" value="Toll/interleukin-1 receptor homology (TIR) domain"/>
    <property type="match status" value="1"/>
</dbReference>
<dbReference type="Pfam" id="PF13676">
    <property type="entry name" value="TIR_2"/>
    <property type="match status" value="1"/>
</dbReference>
<gene>
    <name evidence="2" type="ORF">SAMN04487931_10312</name>
</gene>
<dbReference type="Proteomes" id="UP000199608">
    <property type="component" value="Unassembled WGS sequence"/>
</dbReference>
<proteinExistence type="predicted"/>
<organism evidence="2 3">
    <name type="scientific">Desulfobacula phenolica</name>
    <dbReference type="NCBI Taxonomy" id="90732"/>
    <lineage>
        <taxon>Bacteria</taxon>
        <taxon>Pseudomonadati</taxon>
        <taxon>Thermodesulfobacteriota</taxon>
        <taxon>Desulfobacteria</taxon>
        <taxon>Desulfobacterales</taxon>
        <taxon>Desulfobacteraceae</taxon>
        <taxon>Desulfobacula</taxon>
    </lineage>
</organism>
<sequence>MSNKLFIRRLYISYASEDLFIAQNVANLLKNCLNIEILLDKYFLNPGDQWATTIEKNIKKSEAVIILISRLVSQNGAAGILEEERLALRFNIPVIKGVIRLQHSILNDDNHQVIDFGENGDKVSAAWEVARFLLNKSNPFCSLGLAGFYKNKEDAIIAYGTTEEIADSSKKVIVIGHTLKAWFGDYENIIRYGQAQVKVYFPAKNDAGLKLLAETHRSGKRIYKDIKKAKKKAISLYREINNPDIFQCFELKTKPMFSAMAVDLEDDHGYISVDHYLYKISSENRPRILIKGHDSPLFKLYAGVIRNIIKKAKPLEN</sequence>
<protein>
    <submittedName>
        <fullName evidence="2">TIR domain-containing protein</fullName>
    </submittedName>
</protein>
<feature type="domain" description="TIR" evidence="1">
    <location>
        <begin position="11"/>
        <end position="119"/>
    </location>
</feature>
<evidence type="ECO:0000313" key="3">
    <source>
        <dbReference type="Proteomes" id="UP000199608"/>
    </source>
</evidence>
<keyword evidence="3" id="KW-1185">Reference proteome</keyword>
<dbReference type="InterPro" id="IPR000157">
    <property type="entry name" value="TIR_dom"/>
</dbReference>
<dbReference type="GO" id="GO:0007165">
    <property type="term" value="P:signal transduction"/>
    <property type="evidence" value="ECO:0007669"/>
    <property type="project" value="InterPro"/>
</dbReference>
<reference evidence="3" key="1">
    <citation type="submission" date="2016-10" db="EMBL/GenBank/DDBJ databases">
        <authorList>
            <person name="Varghese N."/>
            <person name="Submissions S."/>
        </authorList>
    </citation>
    <scope>NUCLEOTIDE SEQUENCE [LARGE SCALE GENOMIC DNA]</scope>
    <source>
        <strain evidence="3">DSM 3384</strain>
    </source>
</reference>